<dbReference type="EMBL" id="JBHMAA010000015">
    <property type="protein sequence ID" value="MFB9950002.1"/>
    <property type="molecule type" value="Genomic_DNA"/>
</dbReference>
<dbReference type="Gene3D" id="3.30.300.30">
    <property type="match status" value="1"/>
</dbReference>
<dbReference type="Gene3D" id="3.40.50.12780">
    <property type="entry name" value="N-terminal domain of ligase-like"/>
    <property type="match status" value="1"/>
</dbReference>
<evidence type="ECO:0000313" key="4">
    <source>
        <dbReference type="EMBL" id="MFB9950002.1"/>
    </source>
</evidence>
<gene>
    <name evidence="4" type="ORF">ACFFP0_14150</name>
</gene>
<protein>
    <submittedName>
        <fullName evidence="4">Class I adenylate-forming enzyme family protein</fullName>
    </submittedName>
</protein>
<sequence length="520" mass="56104">MRLEARLRDSARRFGNKIALVAGDVRLTYAELDAQSNRLSASLIRGGVKPGDRVLTALDNGYEAVVSFFGIWKAGAVPCPLHPSIKADKLAVILESTEASVVISHARQRATAEAAIGRTKVRPLLVLAQMDKNGDLGDALRFEELAERKAKGPARRFTSGKALALIIHTSGSTGRPKGVMLTHANVEAACEAISFYLGNTPDDIVLNVLPLSFGYGITQVVTMVMVGGTLVLEKSFAFPRKIMERLAEVRATGFPLVPPMAALIAGMKDLATGDEPFLPHLRYITSAAAAMPPAFIERLQHLFPAAQLFLMYGQTECLRATYLPPEEVARRPLSVGRAIPGTRAFVVDEDGLPVEPGTIGELVVEGPHVMSGYWGDGLASVRALSPLAEGNRLHTGDLFHADADGFLYFVSRRDDIIKTRGEKVSPQEVECALYALPGIKEAAVGGVDDPVFGQVIRAYVVVEDGVTLTERDIIRHCASRLEDYMVPKSVEFRDALPRTATGKIRLGADGTNDTIRENAA</sequence>
<comment type="caution">
    <text evidence="4">The sequence shown here is derived from an EMBL/GenBank/DDBJ whole genome shotgun (WGS) entry which is preliminary data.</text>
</comment>
<dbReference type="PROSITE" id="PS00455">
    <property type="entry name" value="AMP_BINDING"/>
    <property type="match status" value="1"/>
</dbReference>
<evidence type="ECO:0000259" key="2">
    <source>
        <dbReference type="Pfam" id="PF00501"/>
    </source>
</evidence>
<dbReference type="InterPro" id="IPR025110">
    <property type="entry name" value="AMP-bd_C"/>
</dbReference>
<keyword evidence="5" id="KW-1185">Reference proteome</keyword>
<feature type="domain" description="AMP-binding enzyme C-terminal" evidence="3">
    <location>
        <begin position="428"/>
        <end position="503"/>
    </location>
</feature>
<dbReference type="Pfam" id="PF00501">
    <property type="entry name" value="AMP-binding"/>
    <property type="match status" value="1"/>
</dbReference>
<dbReference type="InterPro" id="IPR000873">
    <property type="entry name" value="AMP-dep_synth/lig_dom"/>
</dbReference>
<dbReference type="InterPro" id="IPR042099">
    <property type="entry name" value="ANL_N_sf"/>
</dbReference>
<dbReference type="PANTHER" id="PTHR43767">
    <property type="entry name" value="LONG-CHAIN-FATTY-ACID--COA LIGASE"/>
    <property type="match status" value="1"/>
</dbReference>
<keyword evidence="1" id="KW-0479">Metal-binding</keyword>
<evidence type="ECO:0000256" key="1">
    <source>
        <dbReference type="ARBA" id="ARBA00022723"/>
    </source>
</evidence>
<dbReference type="InterPro" id="IPR050237">
    <property type="entry name" value="ATP-dep_AMP-bd_enzyme"/>
</dbReference>
<dbReference type="InterPro" id="IPR045851">
    <property type="entry name" value="AMP-bd_C_sf"/>
</dbReference>
<organism evidence="4 5">
    <name type="scientific">Rhizobium puerariae</name>
    <dbReference type="NCBI Taxonomy" id="1585791"/>
    <lineage>
        <taxon>Bacteria</taxon>
        <taxon>Pseudomonadati</taxon>
        <taxon>Pseudomonadota</taxon>
        <taxon>Alphaproteobacteria</taxon>
        <taxon>Hyphomicrobiales</taxon>
        <taxon>Rhizobiaceae</taxon>
        <taxon>Rhizobium/Agrobacterium group</taxon>
        <taxon>Rhizobium</taxon>
    </lineage>
</organism>
<evidence type="ECO:0000313" key="5">
    <source>
        <dbReference type="Proteomes" id="UP001589692"/>
    </source>
</evidence>
<accession>A0ABV6AJG0</accession>
<dbReference type="Pfam" id="PF13193">
    <property type="entry name" value="AMP-binding_C"/>
    <property type="match status" value="1"/>
</dbReference>
<dbReference type="PANTHER" id="PTHR43767:SF1">
    <property type="entry name" value="NONRIBOSOMAL PEPTIDE SYNTHASE PES1 (EUROFUNG)-RELATED"/>
    <property type="match status" value="1"/>
</dbReference>
<proteinExistence type="predicted"/>
<name>A0ABV6AJG0_9HYPH</name>
<dbReference type="InterPro" id="IPR020845">
    <property type="entry name" value="AMP-binding_CS"/>
</dbReference>
<feature type="domain" description="AMP-dependent synthetase/ligase" evidence="2">
    <location>
        <begin position="8"/>
        <end position="374"/>
    </location>
</feature>
<evidence type="ECO:0000259" key="3">
    <source>
        <dbReference type="Pfam" id="PF13193"/>
    </source>
</evidence>
<dbReference type="SUPFAM" id="SSF56801">
    <property type="entry name" value="Acetyl-CoA synthetase-like"/>
    <property type="match status" value="1"/>
</dbReference>
<reference evidence="4 5" key="1">
    <citation type="submission" date="2024-09" db="EMBL/GenBank/DDBJ databases">
        <authorList>
            <person name="Sun Q."/>
            <person name="Mori K."/>
        </authorList>
    </citation>
    <scope>NUCLEOTIDE SEQUENCE [LARGE SCALE GENOMIC DNA]</scope>
    <source>
        <strain evidence="4 5">TBRC 4938</strain>
    </source>
</reference>
<dbReference type="RefSeq" id="WP_377261741.1">
    <property type="nucleotide sequence ID" value="NZ_JBHMAA010000015.1"/>
</dbReference>
<dbReference type="Proteomes" id="UP001589692">
    <property type="component" value="Unassembled WGS sequence"/>
</dbReference>